<dbReference type="PANTHER" id="PTHR10334">
    <property type="entry name" value="CYSTEINE-RICH SECRETORY PROTEIN-RELATED"/>
    <property type="match status" value="1"/>
</dbReference>
<dbReference type="EMBL" id="KV454431">
    <property type="protein sequence ID" value="ODQ79720.1"/>
    <property type="molecule type" value="Genomic_DNA"/>
</dbReference>
<feature type="non-terminal residue" evidence="6">
    <location>
        <position position="1"/>
    </location>
</feature>
<accession>A0A1E3QPY5</accession>
<dbReference type="PROSITE" id="PS01009">
    <property type="entry name" value="CRISP_1"/>
    <property type="match status" value="1"/>
</dbReference>
<dbReference type="SUPFAM" id="SSF55797">
    <property type="entry name" value="PR-1-like"/>
    <property type="match status" value="1"/>
</dbReference>
<keyword evidence="7" id="KW-1185">Reference proteome</keyword>
<comment type="subcellular location">
    <subcellularLocation>
        <location evidence="1">Secreted</location>
    </subcellularLocation>
</comment>
<feature type="domain" description="SCP" evidence="5">
    <location>
        <begin position="1"/>
        <end position="129"/>
    </location>
</feature>
<dbReference type="GO" id="GO:0005576">
    <property type="term" value="C:extracellular region"/>
    <property type="evidence" value="ECO:0007669"/>
    <property type="project" value="UniProtKB-SubCell"/>
</dbReference>
<dbReference type="InterPro" id="IPR014044">
    <property type="entry name" value="CAP_dom"/>
</dbReference>
<evidence type="ECO:0000313" key="6">
    <source>
        <dbReference type="EMBL" id="ODQ79720.1"/>
    </source>
</evidence>
<dbReference type="InterPro" id="IPR001283">
    <property type="entry name" value="CRISP-related"/>
</dbReference>
<comment type="similarity">
    <text evidence="2">Belongs to the CRISP family.</text>
</comment>
<dbReference type="SMART" id="SM00198">
    <property type="entry name" value="SCP"/>
    <property type="match status" value="1"/>
</dbReference>
<gene>
    <name evidence="6" type="ORF">BABINDRAFT_28095</name>
</gene>
<evidence type="ECO:0000256" key="3">
    <source>
        <dbReference type="ARBA" id="ARBA00022525"/>
    </source>
</evidence>
<keyword evidence="4" id="KW-0732">Signal</keyword>
<evidence type="ECO:0000256" key="4">
    <source>
        <dbReference type="ARBA" id="ARBA00022729"/>
    </source>
</evidence>
<dbReference type="CDD" id="cd05384">
    <property type="entry name" value="CAP_PRY1-like"/>
    <property type="match status" value="1"/>
</dbReference>
<proteinExistence type="inferred from homology"/>
<evidence type="ECO:0000256" key="2">
    <source>
        <dbReference type="ARBA" id="ARBA00009923"/>
    </source>
</evidence>
<feature type="non-terminal residue" evidence="6">
    <location>
        <position position="139"/>
    </location>
</feature>
<dbReference type="PRINTS" id="PR00837">
    <property type="entry name" value="V5TPXLIKE"/>
</dbReference>
<dbReference type="Proteomes" id="UP000094336">
    <property type="component" value="Unassembled WGS sequence"/>
</dbReference>
<name>A0A1E3QPY5_9ASCO</name>
<dbReference type="GeneID" id="30149273"/>
<sequence length="139" mass="15007">DFETTILAAINAKRALHGVPPLVWNSTMATYANNYGNSAYHCNGVLVHSGGPYGENLAAGYSTVGAVEAWYDEIANYNFADPGFSSNTGHFTQLVWKSSTQLGCAYIDCTTIWGEYVICEFAPPGNINGEYAQNVLPLL</sequence>
<organism evidence="6 7">
    <name type="scientific">Babjeviella inositovora NRRL Y-12698</name>
    <dbReference type="NCBI Taxonomy" id="984486"/>
    <lineage>
        <taxon>Eukaryota</taxon>
        <taxon>Fungi</taxon>
        <taxon>Dikarya</taxon>
        <taxon>Ascomycota</taxon>
        <taxon>Saccharomycotina</taxon>
        <taxon>Pichiomycetes</taxon>
        <taxon>Serinales incertae sedis</taxon>
        <taxon>Babjeviella</taxon>
    </lineage>
</organism>
<dbReference type="AlphaFoldDB" id="A0A1E3QPY5"/>
<keyword evidence="3" id="KW-0964">Secreted</keyword>
<reference evidence="7" key="1">
    <citation type="submission" date="2016-05" db="EMBL/GenBank/DDBJ databases">
        <title>Comparative genomics of biotechnologically important yeasts.</title>
        <authorList>
            <consortium name="DOE Joint Genome Institute"/>
            <person name="Riley R."/>
            <person name="Haridas S."/>
            <person name="Wolfe K.H."/>
            <person name="Lopes M.R."/>
            <person name="Hittinger C.T."/>
            <person name="Goker M."/>
            <person name="Salamov A."/>
            <person name="Wisecaver J."/>
            <person name="Long T.M."/>
            <person name="Aerts A.L."/>
            <person name="Barry K."/>
            <person name="Choi C."/>
            <person name="Clum A."/>
            <person name="Coughlan A.Y."/>
            <person name="Deshpande S."/>
            <person name="Douglass A.P."/>
            <person name="Hanson S.J."/>
            <person name="Klenk H.-P."/>
            <person name="Labutti K."/>
            <person name="Lapidus A."/>
            <person name="Lindquist E."/>
            <person name="Lipzen A."/>
            <person name="Meier-Kolthoff J.P."/>
            <person name="Ohm R.A."/>
            <person name="Otillar R.P."/>
            <person name="Pangilinan J."/>
            <person name="Peng Y."/>
            <person name="Rokas A."/>
            <person name="Rosa C.A."/>
            <person name="Scheuner C."/>
            <person name="Sibirny A.A."/>
            <person name="Slot J.C."/>
            <person name="Stielow J.B."/>
            <person name="Sun H."/>
            <person name="Kurtzman C.P."/>
            <person name="Blackwell M."/>
            <person name="Grigoriev I.V."/>
            <person name="Jeffries T.W."/>
        </authorList>
    </citation>
    <scope>NUCLEOTIDE SEQUENCE [LARGE SCALE GENOMIC DNA]</scope>
    <source>
        <strain evidence="7">NRRL Y-12698</strain>
    </source>
</reference>
<dbReference type="RefSeq" id="XP_018985048.1">
    <property type="nucleotide sequence ID" value="XM_019131420.1"/>
</dbReference>
<protein>
    <recommendedName>
        <fullName evidence="5">SCP domain-containing protein</fullName>
    </recommendedName>
</protein>
<evidence type="ECO:0000259" key="5">
    <source>
        <dbReference type="SMART" id="SM00198"/>
    </source>
</evidence>
<dbReference type="OrthoDB" id="337038at2759"/>
<dbReference type="FunFam" id="3.40.33.10:FF:000012">
    <property type="entry name" value="Secreted protein PRY1"/>
    <property type="match status" value="1"/>
</dbReference>
<dbReference type="InterPro" id="IPR035940">
    <property type="entry name" value="CAP_sf"/>
</dbReference>
<dbReference type="Gene3D" id="3.40.33.10">
    <property type="entry name" value="CAP"/>
    <property type="match status" value="1"/>
</dbReference>
<dbReference type="InterPro" id="IPR018244">
    <property type="entry name" value="Allrgn_V5/Tpx1_CS"/>
</dbReference>
<evidence type="ECO:0000313" key="7">
    <source>
        <dbReference type="Proteomes" id="UP000094336"/>
    </source>
</evidence>
<evidence type="ECO:0000256" key="1">
    <source>
        <dbReference type="ARBA" id="ARBA00004613"/>
    </source>
</evidence>
<dbReference type="Pfam" id="PF00188">
    <property type="entry name" value="CAP"/>
    <property type="match status" value="1"/>
</dbReference>